<evidence type="ECO:0000256" key="2">
    <source>
        <dbReference type="SAM" id="MobiDB-lite"/>
    </source>
</evidence>
<feature type="region of interest" description="Disordered" evidence="2">
    <location>
        <begin position="396"/>
        <end position="459"/>
    </location>
</feature>
<comment type="similarity">
    <text evidence="1">Belongs to the DnaB/DnaD family.</text>
</comment>
<dbReference type="InterPro" id="IPR006343">
    <property type="entry name" value="DnaB/C_C"/>
</dbReference>
<dbReference type="Pfam" id="PF25888">
    <property type="entry name" value="WHD_DnaB"/>
    <property type="match status" value="1"/>
</dbReference>
<dbReference type="EMBL" id="WNJO01000008">
    <property type="protein sequence ID" value="MTV82627.1"/>
    <property type="molecule type" value="Genomic_DNA"/>
</dbReference>
<dbReference type="Pfam" id="PF07261">
    <property type="entry name" value="DnaB_2"/>
    <property type="match status" value="1"/>
</dbReference>
<proteinExistence type="inferred from homology"/>
<sequence>MAETKRPMMPKTSVAVVATTKLSDARRRVLDQLYEPILGVTAYSLATVMWRQVTLAVDLKAELTQTDLLTLLNVGLPTLISARERLEGAGLLRTYENQPDRLPDLIYELQQPVSGEMFFKDDLLSVLLLEVVGERQFDRLRRAFLPRALKRDQWHEISKSFLDVFSVDERMIAEPPKMIETTKAAFKAGASNAQSITPEADDFDFELLADLLKRSYVDLTDLRQYRQLIINEHLLYGIDEPEMARLIGETTNLTDNKLDSSAFKRLIANTYRQESSAVVADKTVSESKGSQSPSEKQQEAALIRTAKQYDPMSFLAQVRQQQGGYVASGEQRIVEQIANKQIFSPAVINILIYEVLIDLGNSTVTQRLTDTIANRWAQDGVKTPEDALASIHKFKTARDQPRTARRRGTTQNVKETLPDWAKSDYQSKRKKAMTESEKQTFNAQLNELKKLRNGGDQHG</sequence>
<feature type="compositionally biased region" description="Basic and acidic residues" evidence="2">
    <location>
        <begin position="447"/>
        <end position="459"/>
    </location>
</feature>
<comment type="caution">
    <text evidence="5">The sequence shown here is derived from an EMBL/GenBank/DDBJ whole genome shotgun (WGS) entry which is preliminary data.</text>
</comment>
<organism evidence="5 6">
    <name type="scientific">Secundilactobacillus folii</name>
    <dbReference type="NCBI Taxonomy" id="2678357"/>
    <lineage>
        <taxon>Bacteria</taxon>
        <taxon>Bacillati</taxon>
        <taxon>Bacillota</taxon>
        <taxon>Bacilli</taxon>
        <taxon>Lactobacillales</taxon>
        <taxon>Lactobacillaceae</taxon>
        <taxon>Secundilactobacillus</taxon>
    </lineage>
</organism>
<feature type="domain" description="Replicative helicase loading/DNA remodeling protein DnaB N-terminal winged helix" evidence="4">
    <location>
        <begin position="8"/>
        <end position="245"/>
    </location>
</feature>
<name>A0A7X2XVU6_9LACO</name>
<dbReference type="AlphaFoldDB" id="A0A7X2XVU6"/>
<evidence type="ECO:0008006" key="7">
    <source>
        <dbReference type="Google" id="ProtNLM"/>
    </source>
</evidence>
<gene>
    <name evidence="5" type="ORF">GM612_08205</name>
</gene>
<protein>
    <recommendedName>
        <fullName evidence="7">Replication initiation and membrane attachment protein</fullName>
    </recommendedName>
</protein>
<dbReference type="RefSeq" id="WP_155431898.1">
    <property type="nucleotide sequence ID" value="NZ_WNJO01000008.1"/>
</dbReference>
<feature type="domain" description="DnaB/C C-terminal" evidence="3">
    <location>
        <begin position="317"/>
        <end position="389"/>
    </location>
</feature>
<evidence type="ECO:0000259" key="3">
    <source>
        <dbReference type="Pfam" id="PF07261"/>
    </source>
</evidence>
<dbReference type="Proteomes" id="UP000466388">
    <property type="component" value="Unassembled WGS sequence"/>
</dbReference>
<evidence type="ECO:0000256" key="1">
    <source>
        <dbReference type="ARBA" id="ARBA00093462"/>
    </source>
</evidence>
<feature type="compositionally biased region" description="Basic and acidic residues" evidence="2">
    <location>
        <begin position="421"/>
        <end position="438"/>
    </location>
</feature>
<evidence type="ECO:0000313" key="6">
    <source>
        <dbReference type="Proteomes" id="UP000466388"/>
    </source>
</evidence>
<reference evidence="5 6" key="1">
    <citation type="submission" date="2019-11" db="EMBL/GenBank/DDBJ databases">
        <title>Lactobacillus sp. nov. CRM56-3, isolated from fermented tea leaves.</title>
        <authorList>
            <person name="Phuengjayaem S."/>
            <person name="Tanasupawat S."/>
        </authorList>
    </citation>
    <scope>NUCLEOTIDE SEQUENCE [LARGE SCALE GENOMIC DNA]</scope>
    <source>
        <strain evidence="5 6">CRM56-3</strain>
    </source>
</reference>
<evidence type="ECO:0000313" key="5">
    <source>
        <dbReference type="EMBL" id="MTV82627.1"/>
    </source>
</evidence>
<keyword evidence="6" id="KW-1185">Reference proteome</keyword>
<dbReference type="InterPro" id="IPR058660">
    <property type="entry name" value="WHD_DnaB"/>
</dbReference>
<evidence type="ECO:0000259" key="4">
    <source>
        <dbReference type="Pfam" id="PF25888"/>
    </source>
</evidence>
<accession>A0A7X2XVU6</accession>